<feature type="non-terminal residue" evidence="1">
    <location>
        <position position="55"/>
    </location>
</feature>
<protein>
    <submittedName>
        <fullName evidence="1">Uncharacterized protein</fullName>
    </submittedName>
</protein>
<reference evidence="1 4" key="2">
    <citation type="submission" date="2017-09" db="EMBL/GenBank/DDBJ databases">
        <title>Extensive intraspecific genome diversity in a model arbuscular mycorrhizal fungus.</title>
        <authorList>
            <person name="Chen E.C."/>
            <person name="Morin E."/>
            <person name="Beaudet D."/>
            <person name="Noel J."/>
            <person name="Ndikumana S."/>
            <person name="Charron P."/>
            <person name="St-Onge C."/>
            <person name="Giorgi J."/>
            <person name="Grigoriev I.V."/>
            <person name="Roux C."/>
            <person name="Martin F.M."/>
            <person name="Corradi N."/>
        </authorList>
    </citation>
    <scope>NUCLEOTIDE SEQUENCE [LARGE SCALE GENOMIC DNA]</scope>
    <source>
        <strain evidence="1 4">A5</strain>
    </source>
</reference>
<organism evidence="1 4">
    <name type="scientific">Rhizophagus irregularis</name>
    <dbReference type="NCBI Taxonomy" id="588596"/>
    <lineage>
        <taxon>Eukaryota</taxon>
        <taxon>Fungi</taxon>
        <taxon>Fungi incertae sedis</taxon>
        <taxon>Mucoromycota</taxon>
        <taxon>Glomeromycotina</taxon>
        <taxon>Glomeromycetes</taxon>
        <taxon>Glomerales</taxon>
        <taxon>Glomeraceae</taxon>
        <taxon>Rhizophagus</taxon>
    </lineage>
</organism>
<evidence type="ECO:0000313" key="3">
    <source>
        <dbReference type="EMBL" id="PKC04252.1"/>
    </source>
</evidence>
<dbReference type="AlphaFoldDB" id="A0A2N0NPM8"/>
<dbReference type="Proteomes" id="UP000232722">
    <property type="component" value="Unassembled WGS sequence"/>
</dbReference>
<dbReference type="EMBL" id="LLXJ01003822">
    <property type="protein sequence ID" value="PKB96523.1"/>
    <property type="molecule type" value="Genomic_DNA"/>
</dbReference>
<reference evidence="1 4" key="1">
    <citation type="submission" date="2016-04" db="EMBL/GenBank/DDBJ databases">
        <title>Genome analyses suggest a sexual origin of heterokaryosis in a supposedly ancient asexual fungus.</title>
        <authorList>
            <person name="Ropars J."/>
            <person name="Sedzielewska K."/>
            <person name="Noel J."/>
            <person name="Charron P."/>
            <person name="Farinelli L."/>
            <person name="Marton T."/>
            <person name="Kruger M."/>
            <person name="Pelin A."/>
            <person name="Brachmann A."/>
            <person name="Corradi N."/>
        </authorList>
    </citation>
    <scope>NUCLEOTIDE SEQUENCE [LARGE SCALE GENOMIC DNA]</scope>
    <source>
        <strain evidence="1 4">A5</strain>
    </source>
</reference>
<dbReference type="EMBL" id="LLXJ01001040">
    <property type="protein sequence ID" value="PKC04252.1"/>
    <property type="molecule type" value="Genomic_DNA"/>
</dbReference>
<comment type="caution">
    <text evidence="1">The sequence shown here is derived from an EMBL/GenBank/DDBJ whole genome shotgun (WGS) entry which is preliminary data.</text>
</comment>
<evidence type="ECO:0000313" key="2">
    <source>
        <dbReference type="EMBL" id="PKB98302.1"/>
    </source>
</evidence>
<evidence type="ECO:0000313" key="4">
    <source>
        <dbReference type="Proteomes" id="UP000232722"/>
    </source>
</evidence>
<proteinExistence type="predicted"/>
<gene>
    <name evidence="3" type="ORF">RhiirA5_362535</name>
    <name evidence="2" type="ORF">RhiirA5_367038</name>
    <name evidence="1" type="ORF">RhiirA5_367727</name>
</gene>
<accession>A0A2N0NPM8</accession>
<name>A0A2N0NPM8_9GLOM</name>
<sequence>MNSIPFFEQHLRQLMPSLLHTFLITQLGHFSMHAKYLTPNLFILEMFYEKIFGNI</sequence>
<dbReference type="EMBL" id="LLXJ01002703">
    <property type="protein sequence ID" value="PKB98302.1"/>
    <property type="molecule type" value="Genomic_DNA"/>
</dbReference>
<evidence type="ECO:0000313" key="1">
    <source>
        <dbReference type="EMBL" id="PKB96523.1"/>
    </source>
</evidence>